<dbReference type="PROSITE" id="PS51736">
    <property type="entry name" value="RECOMBINASES_3"/>
    <property type="match status" value="1"/>
</dbReference>
<dbReference type="PANTHER" id="PTHR30461:SF23">
    <property type="entry name" value="DNA RECOMBINASE-RELATED"/>
    <property type="match status" value="1"/>
</dbReference>
<dbReference type="GO" id="GO:0003677">
    <property type="term" value="F:DNA binding"/>
    <property type="evidence" value="ECO:0007669"/>
    <property type="project" value="UniProtKB-KW"/>
</dbReference>
<feature type="region of interest" description="Disordered" evidence="6">
    <location>
        <begin position="332"/>
        <end position="352"/>
    </location>
</feature>
<evidence type="ECO:0008006" key="10">
    <source>
        <dbReference type="Google" id="ProtNLM"/>
    </source>
</evidence>
<evidence type="ECO:0000256" key="1">
    <source>
        <dbReference type="ARBA" id="ARBA00022908"/>
    </source>
</evidence>
<accession>A0A6J4PC24</accession>
<evidence type="ECO:0000256" key="6">
    <source>
        <dbReference type="SAM" id="MobiDB-lite"/>
    </source>
</evidence>
<name>A0A6J4PC24_9BACT</name>
<evidence type="ECO:0000259" key="8">
    <source>
        <dbReference type="PROSITE" id="PS51737"/>
    </source>
</evidence>
<keyword evidence="3" id="KW-0233">DNA recombination</keyword>
<dbReference type="InterPro" id="IPR006118">
    <property type="entry name" value="Recombinase_CS"/>
</dbReference>
<dbReference type="EMBL" id="CADCUQ010000452">
    <property type="protein sequence ID" value="CAA9406017.1"/>
    <property type="molecule type" value="Genomic_DNA"/>
</dbReference>
<feature type="active site" description="O-(5'-phospho-DNA)-serine intermediate" evidence="4 5">
    <location>
        <position position="31"/>
    </location>
</feature>
<dbReference type="SUPFAM" id="SSF53041">
    <property type="entry name" value="Resolvase-like"/>
    <property type="match status" value="1"/>
</dbReference>
<sequence length="364" mass="38209">MVTKAGARRPAIPSAQPRDSAQAVAIYARVSTEDQAERDTIKAQLDFLRGYATLHALPVGGEYIDDGVSGVVPLGDRPEGRRLLTDAEAGRFGTVLFYKLSRLGRKLAVVVDAHDALANAGVAIKSGTEPLDTDSPAGMLMFQMLASFAEFDRAVIAENTTRGRNRVAGDGRYTGGPIPLGYDVDAGGRFAPSGRPMGALGTTEAEYIADLFSRVADGEATLSGEAARLTGLGVPTRKRYRGREAERVDGWSHSTLAAILHNPAYKGEGVVRSRYGPVPRPTPALVDPETWGRAQAALLRARSLSPKNAKHHYALRGLVTCAGCRGTYVGASRPSAGDNSGTTSAAAGGVHGRPADCLARATAS</sequence>
<evidence type="ECO:0000256" key="4">
    <source>
        <dbReference type="PIRSR" id="PIRSR606118-50"/>
    </source>
</evidence>
<dbReference type="Gene3D" id="3.90.1750.20">
    <property type="entry name" value="Putative Large Serine Recombinase, Chain B, Domain 2"/>
    <property type="match status" value="1"/>
</dbReference>
<dbReference type="AlphaFoldDB" id="A0A6J4PC24"/>
<dbReference type="SMART" id="SM00857">
    <property type="entry name" value="Resolvase"/>
    <property type="match status" value="1"/>
</dbReference>
<evidence type="ECO:0000256" key="5">
    <source>
        <dbReference type="PROSITE-ProRule" id="PRU10137"/>
    </source>
</evidence>
<dbReference type="Pfam" id="PF00239">
    <property type="entry name" value="Resolvase"/>
    <property type="match status" value="1"/>
</dbReference>
<dbReference type="Pfam" id="PF07508">
    <property type="entry name" value="Recombinase"/>
    <property type="match status" value="1"/>
</dbReference>
<keyword evidence="2" id="KW-0238">DNA-binding</keyword>
<reference evidence="9" key="1">
    <citation type="submission" date="2020-02" db="EMBL/GenBank/DDBJ databases">
        <authorList>
            <person name="Meier V. D."/>
        </authorList>
    </citation>
    <scope>NUCLEOTIDE SEQUENCE</scope>
    <source>
        <strain evidence="9">AVDCRST_MAG64</strain>
    </source>
</reference>
<protein>
    <recommendedName>
        <fullName evidence="10">Recombinase family protein</fullName>
    </recommendedName>
</protein>
<dbReference type="PROSITE" id="PS51737">
    <property type="entry name" value="RECOMBINASE_DNA_BIND"/>
    <property type="match status" value="1"/>
</dbReference>
<gene>
    <name evidence="9" type="ORF">AVDCRST_MAG64-1987</name>
</gene>
<dbReference type="GO" id="GO:0000150">
    <property type="term" value="F:DNA strand exchange activity"/>
    <property type="evidence" value="ECO:0007669"/>
    <property type="project" value="InterPro"/>
</dbReference>
<dbReference type="InterPro" id="IPR006119">
    <property type="entry name" value="Resolv_N"/>
</dbReference>
<dbReference type="GO" id="GO:0015074">
    <property type="term" value="P:DNA integration"/>
    <property type="evidence" value="ECO:0007669"/>
    <property type="project" value="UniProtKB-KW"/>
</dbReference>
<dbReference type="InterPro" id="IPR038109">
    <property type="entry name" value="DNA_bind_recomb_sf"/>
</dbReference>
<dbReference type="InterPro" id="IPR036162">
    <property type="entry name" value="Resolvase-like_N_sf"/>
</dbReference>
<dbReference type="CDD" id="cd00338">
    <property type="entry name" value="Ser_Recombinase"/>
    <property type="match status" value="1"/>
</dbReference>
<proteinExistence type="predicted"/>
<dbReference type="PROSITE" id="PS00397">
    <property type="entry name" value="RECOMBINASES_1"/>
    <property type="match status" value="1"/>
</dbReference>
<dbReference type="InterPro" id="IPR050639">
    <property type="entry name" value="SSR_resolvase"/>
</dbReference>
<dbReference type="InterPro" id="IPR011109">
    <property type="entry name" value="DNA_bind_recombinase_dom"/>
</dbReference>
<evidence type="ECO:0000313" key="9">
    <source>
        <dbReference type="EMBL" id="CAA9406017.1"/>
    </source>
</evidence>
<evidence type="ECO:0000259" key="7">
    <source>
        <dbReference type="PROSITE" id="PS51736"/>
    </source>
</evidence>
<feature type="domain" description="Resolvase/invertase-type recombinase catalytic" evidence="7">
    <location>
        <begin position="23"/>
        <end position="171"/>
    </location>
</feature>
<evidence type="ECO:0000256" key="3">
    <source>
        <dbReference type="ARBA" id="ARBA00023172"/>
    </source>
</evidence>
<dbReference type="PANTHER" id="PTHR30461">
    <property type="entry name" value="DNA-INVERTASE FROM LAMBDOID PROPHAGE"/>
    <property type="match status" value="1"/>
</dbReference>
<feature type="domain" description="Recombinase" evidence="8">
    <location>
        <begin position="179"/>
        <end position="304"/>
    </location>
</feature>
<organism evidence="9">
    <name type="scientific">uncultured Phycisphaerae bacterium</name>
    <dbReference type="NCBI Taxonomy" id="904963"/>
    <lineage>
        <taxon>Bacteria</taxon>
        <taxon>Pseudomonadati</taxon>
        <taxon>Planctomycetota</taxon>
        <taxon>Phycisphaerae</taxon>
        <taxon>environmental samples</taxon>
    </lineage>
</organism>
<keyword evidence="1" id="KW-0229">DNA integration</keyword>
<dbReference type="Gene3D" id="3.40.50.1390">
    <property type="entry name" value="Resolvase, N-terminal catalytic domain"/>
    <property type="match status" value="1"/>
</dbReference>
<evidence type="ECO:0000256" key="2">
    <source>
        <dbReference type="ARBA" id="ARBA00023125"/>
    </source>
</evidence>